<dbReference type="Proteomes" id="UP000052943">
    <property type="component" value="Unassembled WGS sequence"/>
</dbReference>
<reference evidence="1 2" key="1">
    <citation type="submission" date="2015-11" db="EMBL/GenBank/DDBJ databases">
        <title>Genomes and virulence difference between two physiological races of Phytophthora nicotianae.</title>
        <authorList>
            <person name="Liu H."/>
            <person name="Ma X."/>
            <person name="Yu H."/>
            <person name="Fang D."/>
            <person name="Li Y."/>
            <person name="Wang X."/>
            <person name="Wang W."/>
            <person name="Dong Y."/>
            <person name="Xiao B."/>
        </authorList>
    </citation>
    <scope>NUCLEOTIDE SEQUENCE [LARGE SCALE GENOMIC DNA]</scope>
    <source>
        <strain evidence="2">race 0</strain>
    </source>
</reference>
<sequence length="119" mass="13512">MKAHEQRAVKDFIAEFGKKTLRAGGNISYHSPGYGGTGRGDSVFQARILVIDPDDDRYPLMLDTGELLITTWKIRSDKDLQGQQQLRNIRTYELVNSSIFAQTRREQFAKGIRDLPGKK</sequence>
<name>A0A0W8CL56_PHYNI</name>
<dbReference type="AlphaFoldDB" id="A0A0W8CL56"/>
<evidence type="ECO:0000313" key="2">
    <source>
        <dbReference type="Proteomes" id="UP000052943"/>
    </source>
</evidence>
<gene>
    <name evidence="1" type="ORF">AM587_10001174</name>
</gene>
<dbReference type="EMBL" id="LNFO01002709">
    <property type="protein sequence ID" value="KUF84912.1"/>
    <property type="molecule type" value="Genomic_DNA"/>
</dbReference>
<organism evidence="1 2">
    <name type="scientific">Phytophthora nicotianae</name>
    <name type="common">Potato buckeye rot agent</name>
    <name type="synonym">Phytophthora parasitica</name>
    <dbReference type="NCBI Taxonomy" id="4792"/>
    <lineage>
        <taxon>Eukaryota</taxon>
        <taxon>Sar</taxon>
        <taxon>Stramenopiles</taxon>
        <taxon>Oomycota</taxon>
        <taxon>Peronosporomycetes</taxon>
        <taxon>Peronosporales</taxon>
        <taxon>Peronosporaceae</taxon>
        <taxon>Phytophthora</taxon>
    </lineage>
</organism>
<comment type="caution">
    <text evidence="1">The sequence shown here is derived from an EMBL/GenBank/DDBJ whole genome shotgun (WGS) entry which is preliminary data.</text>
</comment>
<evidence type="ECO:0000313" key="1">
    <source>
        <dbReference type="EMBL" id="KUF84912.1"/>
    </source>
</evidence>
<accession>A0A0W8CL56</accession>
<proteinExistence type="predicted"/>
<protein>
    <submittedName>
        <fullName evidence="1">Uncharacterized protein</fullName>
    </submittedName>
</protein>